<accession>A0A5M9NE56</accession>
<reference evidence="2 3" key="1">
    <citation type="submission" date="2019-09" db="EMBL/GenBank/DDBJ databases">
        <title>Draft genome sequence of various Type strains from the CCUG.</title>
        <authorList>
            <person name="Pineiro-Iglesias B."/>
            <person name="Tunovic T."/>
            <person name="Unosson C."/>
            <person name="Inganas E."/>
            <person name="Ohlen M."/>
            <person name="Cardew S."/>
            <person name="Jensie-Markopoulos S."/>
            <person name="Salva-Serra F."/>
            <person name="Jaen-Luchoro D."/>
            <person name="Karlsson R."/>
            <person name="Svensson-Stadler L."/>
            <person name="Chun J."/>
            <person name="Moore E."/>
        </authorList>
    </citation>
    <scope>NUCLEOTIDE SEQUENCE [LARGE SCALE GENOMIC DNA]</scope>
    <source>
        <strain evidence="2 3">CCUG 56969T</strain>
    </source>
</reference>
<dbReference type="GO" id="GO:0003677">
    <property type="term" value="F:DNA binding"/>
    <property type="evidence" value="ECO:0007669"/>
    <property type="project" value="InterPro"/>
</dbReference>
<gene>
    <name evidence="2" type="ORF">F4W18_25435</name>
</gene>
<dbReference type="InterPro" id="IPR001387">
    <property type="entry name" value="Cro/C1-type_HTH"/>
</dbReference>
<evidence type="ECO:0000259" key="1">
    <source>
        <dbReference type="PROSITE" id="PS50943"/>
    </source>
</evidence>
<dbReference type="EMBL" id="VXJS01000029">
    <property type="protein sequence ID" value="KAA8664551.1"/>
    <property type="molecule type" value="Genomic_DNA"/>
</dbReference>
<dbReference type="PROSITE" id="PS50943">
    <property type="entry name" value="HTH_CROC1"/>
    <property type="match status" value="1"/>
</dbReference>
<dbReference type="RefSeq" id="WP_086716314.1">
    <property type="nucleotide sequence ID" value="NZ_AP025492.1"/>
</dbReference>
<dbReference type="Gene3D" id="1.10.260.40">
    <property type="entry name" value="lambda repressor-like DNA-binding domains"/>
    <property type="match status" value="1"/>
</dbReference>
<comment type="caution">
    <text evidence="2">The sequence shown here is derived from an EMBL/GenBank/DDBJ whole genome shotgun (WGS) entry which is preliminary data.</text>
</comment>
<dbReference type="CDD" id="cd00093">
    <property type="entry name" value="HTH_XRE"/>
    <property type="match status" value="1"/>
</dbReference>
<proteinExistence type="predicted"/>
<feature type="domain" description="HTH cro/C1-type" evidence="1">
    <location>
        <begin position="40"/>
        <end position="89"/>
    </location>
</feature>
<dbReference type="SUPFAM" id="SSF47413">
    <property type="entry name" value="lambda repressor-like DNA-binding domains"/>
    <property type="match status" value="1"/>
</dbReference>
<dbReference type="Proteomes" id="UP000322521">
    <property type="component" value="Unassembled WGS sequence"/>
</dbReference>
<keyword evidence="3" id="KW-1185">Reference proteome</keyword>
<evidence type="ECO:0000313" key="3">
    <source>
        <dbReference type="Proteomes" id="UP000322521"/>
    </source>
</evidence>
<evidence type="ECO:0000313" key="2">
    <source>
        <dbReference type="EMBL" id="KAA8664551.1"/>
    </source>
</evidence>
<dbReference type="Pfam" id="PF13443">
    <property type="entry name" value="HTH_26"/>
    <property type="match status" value="1"/>
</dbReference>
<dbReference type="OrthoDB" id="9880615at2"/>
<name>A0A5M9NE56_9VIBR</name>
<dbReference type="AlphaFoldDB" id="A0A5M9NE56"/>
<sequence>MNVKKEKQTSIMTLVAEALSDLRNYGNEFVRSCGDFDKAKSTGVNQADVAAELSMKKAAYSQLENGAMPINAYHLNQICEYFDMPLGDIFAYVDHMKKECEEANIRVVSKKLDWQFDHIRWDNRVKERATTLYNQRIREKKKEGLFKLMKDEHISALKAETLRDADKELGAKYLTDEDYSLQHYDRSKGE</sequence>
<dbReference type="InterPro" id="IPR010982">
    <property type="entry name" value="Lambda_DNA-bd_dom_sf"/>
</dbReference>
<organism evidence="2 3">
    <name type="scientific">Vibrio gigantis</name>
    <dbReference type="NCBI Taxonomy" id="296199"/>
    <lineage>
        <taxon>Bacteria</taxon>
        <taxon>Pseudomonadati</taxon>
        <taxon>Pseudomonadota</taxon>
        <taxon>Gammaproteobacteria</taxon>
        <taxon>Vibrionales</taxon>
        <taxon>Vibrionaceae</taxon>
        <taxon>Vibrio</taxon>
    </lineage>
</organism>
<protein>
    <submittedName>
        <fullName evidence="2">Helix-turn-helix transcriptional regulator</fullName>
    </submittedName>
</protein>